<keyword evidence="3" id="KW-1185">Reference proteome</keyword>
<evidence type="ECO:0000256" key="1">
    <source>
        <dbReference type="SAM" id="SignalP"/>
    </source>
</evidence>
<dbReference type="RefSeq" id="WP_156641383.1">
    <property type="nucleotide sequence ID" value="NZ_WOXT01000002.1"/>
</dbReference>
<dbReference type="GO" id="GO:0003950">
    <property type="term" value="F:NAD+ poly-ADP-ribosyltransferase activity"/>
    <property type="evidence" value="ECO:0007669"/>
    <property type="project" value="InterPro"/>
</dbReference>
<dbReference type="InterPro" id="IPR003898">
    <property type="entry name" value="Borpert_toxA"/>
</dbReference>
<evidence type="ECO:0000313" key="2">
    <source>
        <dbReference type="EMBL" id="MUV14054.1"/>
    </source>
</evidence>
<dbReference type="Gene3D" id="3.90.210.10">
    <property type="entry name" value="Heat-Labile Enterotoxin, subunit A"/>
    <property type="match status" value="1"/>
</dbReference>
<proteinExistence type="predicted"/>
<accession>A0A7C9HYF7</accession>
<sequence>MQLASHVRALLVVALCASALPAVAQINPGFDPSTPIRVVYRVELTPPFSAFIAGFTARGVDRDLISLTSGHPCINWIPLQGPAWVSMTADREQAVRFARRYLENTPGSGPHRPVYLYAIRADAEFLSVPGAFYSAIDAGREARAGYTPEHANALEYLLYTRPILGEQAVVATHVRPRNIANAAALWLQNGEVFEDGVGITNSGYVHDPSTAAINVVPDSGLPTLLPQLSILSSEVRATGTCAMSCDRAKSASSFSLPDDTDYAAQCSQSDAIAPLLLDIIND</sequence>
<feature type="signal peptide" evidence="1">
    <location>
        <begin position="1"/>
        <end position="24"/>
    </location>
</feature>
<organism evidence="2 3">
    <name type="scientific">Noviluteimonas gilva</name>
    <dbReference type="NCBI Taxonomy" id="2682097"/>
    <lineage>
        <taxon>Bacteria</taxon>
        <taxon>Pseudomonadati</taxon>
        <taxon>Pseudomonadota</taxon>
        <taxon>Gammaproteobacteria</taxon>
        <taxon>Lysobacterales</taxon>
        <taxon>Lysobacteraceae</taxon>
        <taxon>Noviluteimonas</taxon>
    </lineage>
</organism>
<dbReference type="GO" id="GO:0005576">
    <property type="term" value="C:extracellular region"/>
    <property type="evidence" value="ECO:0007669"/>
    <property type="project" value="InterPro"/>
</dbReference>
<comment type="caution">
    <text evidence="2">The sequence shown here is derived from an EMBL/GenBank/DDBJ whole genome shotgun (WGS) entry which is preliminary data.</text>
</comment>
<evidence type="ECO:0000313" key="3">
    <source>
        <dbReference type="Proteomes" id="UP000479692"/>
    </source>
</evidence>
<dbReference type="SUPFAM" id="SSF56399">
    <property type="entry name" value="ADP-ribosylation"/>
    <property type="match status" value="1"/>
</dbReference>
<dbReference type="Proteomes" id="UP000479692">
    <property type="component" value="Unassembled WGS sequence"/>
</dbReference>
<feature type="chain" id="PRO_5028820064" evidence="1">
    <location>
        <begin position="25"/>
        <end position="282"/>
    </location>
</feature>
<name>A0A7C9HYF7_9GAMM</name>
<keyword evidence="1" id="KW-0732">Signal</keyword>
<dbReference type="EMBL" id="WOXT01000002">
    <property type="protein sequence ID" value="MUV14054.1"/>
    <property type="molecule type" value="Genomic_DNA"/>
</dbReference>
<dbReference type="AlphaFoldDB" id="A0A7C9HYF7"/>
<gene>
    <name evidence="2" type="ORF">GN331_07505</name>
</gene>
<dbReference type="Pfam" id="PF02917">
    <property type="entry name" value="Pertussis_S1"/>
    <property type="match status" value="1"/>
</dbReference>
<reference evidence="2 3" key="1">
    <citation type="submission" date="2019-12" db="EMBL/GenBank/DDBJ databases">
        <authorList>
            <person name="Xu J."/>
        </authorList>
    </citation>
    <scope>NUCLEOTIDE SEQUENCE [LARGE SCALE GENOMIC DNA]</scope>
    <source>
        <strain evidence="2 3">HX-5-24</strain>
    </source>
</reference>
<protein>
    <submittedName>
        <fullName evidence="2">Uncharacterized protein</fullName>
    </submittedName>
</protein>